<feature type="compositionally biased region" description="Basic and acidic residues" evidence="2">
    <location>
        <begin position="93"/>
        <end position="130"/>
    </location>
</feature>
<accession>A0A4S9SJ65</accession>
<sequence length="588" mass="68839">MTKTFAQEKAQQTGATDSSSVKLTPQPPRATNKVTTVSTKQRNRQGQRQRQFVMSRSNYGRHSSSDLAYGEEPQRWDRDRFERYSRRAPAPVAERETFRFSEHDRPGHQDIRIEERIDRGPPPRREREFAEDAYGPAARPRRSDRELFGDRDPRELADLQLAPYRRKSIVDREFEFRETRNVPRPGLQRRQSSLDTFDRRPLRQYERDEYRIPAGVPIPLPRRRSPSRGPPGGWHEEEYEDVRRRDYSPQASYRDVEIMREKSVHRRRGHRDRARSDARSVTTKRSGRSARSSSSSSASSVTEVSRHSSPSPAKIGKKGKTRMPKRLVRKEAIINLGYPFEEEEDFIIVQRALDKEHIDEVIRISEQYKEPKTKTYRYDDPGAPPEEHFEHLRTEWINPPSVRAPSPARSSRTRRSSPARTVRQPSPMPPPQPQTIYIQNPAPAPPPAPIYIREQAPPPPPAPIYIQEPSRPAPPQQQPMIITLPEHRRDRSRDYHADVRALEAEARALRLERESHHHNHGQIVLARPEQSGYEMVEYRERRPDREIEYVERDRSPKREFIRVEKDRKAADKERRQARKIAMMMATLS</sequence>
<keyword evidence="1" id="KW-0175">Coiled coil</keyword>
<feature type="coiled-coil region" evidence="1">
    <location>
        <begin position="492"/>
        <end position="519"/>
    </location>
</feature>
<dbReference type="Proteomes" id="UP000308005">
    <property type="component" value="Unassembled WGS sequence"/>
</dbReference>
<evidence type="ECO:0000256" key="1">
    <source>
        <dbReference type="SAM" id="Coils"/>
    </source>
</evidence>
<proteinExistence type="predicted"/>
<dbReference type="Pfam" id="PF26118">
    <property type="entry name" value="DUF8035"/>
    <property type="match status" value="1"/>
</dbReference>
<evidence type="ECO:0000313" key="4">
    <source>
        <dbReference type="EMBL" id="THZ11349.1"/>
    </source>
</evidence>
<feature type="region of interest" description="Disordered" evidence="2">
    <location>
        <begin position="181"/>
        <end position="323"/>
    </location>
</feature>
<protein>
    <recommendedName>
        <fullName evidence="3">DUF8035 domain-containing protein</fullName>
    </recommendedName>
</protein>
<feature type="compositionally biased region" description="Basic and acidic residues" evidence="2">
    <location>
        <begin position="72"/>
        <end position="85"/>
    </location>
</feature>
<feature type="compositionally biased region" description="Basic residues" evidence="2">
    <location>
        <begin position="263"/>
        <end position="273"/>
    </location>
</feature>
<evidence type="ECO:0000259" key="3">
    <source>
        <dbReference type="Pfam" id="PF26118"/>
    </source>
</evidence>
<feature type="region of interest" description="Disordered" evidence="2">
    <location>
        <begin position="1"/>
        <end position="155"/>
    </location>
</feature>
<feature type="compositionally biased region" description="Basic and acidic residues" evidence="2">
    <location>
        <begin position="196"/>
        <end position="211"/>
    </location>
</feature>
<feature type="compositionally biased region" description="Basic and acidic residues" evidence="2">
    <location>
        <begin position="141"/>
        <end position="155"/>
    </location>
</feature>
<feature type="region of interest" description="Disordered" evidence="2">
    <location>
        <begin position="393"/>
        <end position="476"/>
    </location>
</feature>
<gene>
    <name evidence="4" type="ORF">D6C91_09375</name>
</gene>
<feature type="compositionally biased region" description="Low complexity" evidence="2">
    <location>
        <begin position="289"/>
        <end position="311"/>
    </location>
</feature>
<organism evidence="4 5">
    <name type="scientific">Aureobasidium pullulans</name>
    <name type="common">Black yeast</name>
    <name type="synonym">Pullularia pullulans</name>
    <dbReference type="NCBI Taxonomy" id="5580"/>
    <lineage>
        <taxon>Eukaryota</taxon>
        <taxon>Fungi</taxon>
        <taxon>Dikarya</taxon>
        <taxon>Ascomycota</taxon>
        <taxon>Pezizomycotina</taxon>
        <taxon>Dothideomycetes</taxon>
        <taxon>Dothideomycetidae</taxon>
        <taxon>Dothideales</taxon>
        <taxon>Saccotheciaceae</taxon>
        <taxon>Aureobasidium</taxon>
    </lineage>
</organism>
<feature type="compositionally biased region" description="Low complexity" evidence="2">
    <location>
        <begin position="399"/>
        <end position="410"/>
    </location>
</feature>
<dbReference type="InterPro" id="IPR058348">
    <property type="entry name" value="DUF8035"/>
</dbReference>
<evidence type="ECO:0000313" key="5">
    <source>
        <dbReference type="Proteomes" id="UP000308005"/>
    </source>
</evidence>
<dbReference type="EMBL" id="QZBM01000759">
    <property type="protein sequence ID" value="THZ11349.1"/>
    <property type="molecule type" value="Genomic_DNA"/>
</dbReference>
<evidence type="ECO:0000256" key="2">
    <source>
        <dbReference type="SAM" id="MobiDB-lite"/>
    </source>
</evidence>
<reference evidence="4 5" key="1">
    <citation type="submission" date="2018-10" db="EMBL/GenBank/DDBJ databases">
        <title>Fifty Aureobasidium pullulans genomes reveal a recombining polyextremotolerant generalist.</title>
        <authorList>
            <person name="Gostincar C."/>
            <person name="Turk M."/>
            <person name="Zajc J."/>
            <person name="Gunde-Cimerman N."/>
        </authorList>
    </citation>
    <scope>NUCLEOTIDE SEQUENCE [LARGE SCALE GENOMIC DNA]</scope>
    <source>
        <strain evidence="4 5">EXF-3863</strain>
    </source>
</reference>
<feature type="compositionally biased region" description="Polar residues" evidence="2">
    <location>
        <begin position="52"/>
        <end position="66"/>
    </location>
</feature>
<feature type="domain" description="DUF8035" evidence="3">
    <location>
        <begin position="317"/>
        <end position="370"/>
    </location>
</feature>
<feature type="compositionally biased region" description="Polar residues" evidence="2">
    <location>
        <begin position="1"/>
        <end position="23"/>
    </location>
</feature>
<dbReference type="AlphaFoldDB" id="A0A4S9SJ65"/>
<comment type="caution">
    <text evidence="4">The sequence shown here is derived from an EMBL/GenBank/DDBJ whole genome shotgun (WGS) entry which is preliminary data.</text>
</comment>
<name>A0A4S9SJ65_AURPU</name>